<evidence type="ECO:0000313" key="1">
    <source>
        <dbReference type="EMBL" id="KAH7973691.1"/>
    </source>
</evidence>
<evidence type="ECO:0000313" key="2">
    <source>
        <dbReference type="Proteomes" id="UP000821865"/>
    </source>
</evidence>
<gene>
    <name evidence="1" type="ORF">HPB49_004013</name>
</gene>
<dbReference type="EMBL" id="CM023479">
    <property type="protein sequence ID" value="KAH7973691.1"/>
    <property type="molecule type" value="Genomic_DNA"/>
</dbReference>
<organism evidence="1 2">
    <name type="scientific">Dermacentor silvarum</name>
    <name type="common">Tick</name>
    <dbReference type="NCBI Taxonomy" id="543639"/>
    <lineage>
        <taxon>Eukaryota</taxon>
        <taxon>Metazoa</taxon>
        <taxon>Ecdysozoa</taxon>
        <taxon>Arthropoda</taxon>
        <taxon>Chelicerata</taxon>
        <taxon>Arachnida</taxon>
        <taxon>Acari</taxon>
        <taxon>Parasitiformes</taxon>
        <taxon>Ixodida</taxon>
        <taxon>Ixodoidea</taxon>
        <taxon>Ixodidae</taxon>
        <taxon>Rhipicephalinae</taxon>
        <taxon>Dermacentor</taxon>
    </lineage>
</organism>
<protein>
    <submittedName>
        <fullName evidence="1">Uncharacterized protein</fullName>
    </submittedName>
</protein>
<reference evidence="1" key="1">
    <citation type="submission" date="2020-05" db="EMBL/GenBank/DDBJ databases">
        <title>Large-scale comparative analyses of tick genomes elucidate their genetic diversity and vector capacities.</title>
        <authorList>
            <person name="Jia N."/>
            <person name="Wang J."/>
            <person name="Shi W."/>
            <person name="Du L."/>
            <person name="Sun Y."/>
            <person name="Zhan W."/>
            <person name="Jiang J."/>
            <person name="Wang Q."/>
            <person name="Zhang B."/>
            <person name="Ji P."/>
            <person name="Sakyi L.B."/>
            <person name="Cui X."/>
            <person name="Yuan T."/>
            <person name="Jiang B."/>
            <person name="Yang W."/>
            <person name="Lam T.T.-Y."/>
            <person name="Chang Q."/>
            <person name="Ding S."/>
            <person name="Wang X."/>
            <person name="Zhu J."/>
            <person name="Ruan X."/>
            <person name="Zhao L."/>
            <person name="Wei J."/>
            <person name="Que T."/>
            <person name="Du C."/>
            <person name="Cheng J."/>
            <person name="Dai P."/>
            <person name="Han X."/>
            <person name="Huang E."/>
            <person name="Gao Y."/>
            <person name="Liu J."/>
            <person name="Shao H."/>
            <person name="Ye R."/>
            <person name="Li L."/>
            <person name="Wei W."/>
            <person name="Wang X."/>
            <person name="Wang C."/>
            <person name="Yang T."/>
            <person name="Huo Q."/>
            <person name="Li W."/>
            <person name="Guo W."/>
            <person name="Chen H."/>
            <person name="Zhou L."/>
            <person name="Ni X."/>
            <person name="Tian J."/>
            <person name="Zhou Y."/>
            <person name="Sheng Y."/>
            <person name="Liu T."/>
            <person name="Pan Y."/>
            <person name="Xia L."/>
            <person name="Li J."/>
            <person name="Zhao F."/>
            <person name="Cao W."/>
        </authorList>
    </citation>
    <scope>NUCLEOTIDE SEQUENCE</scope>
    <source>
        <strain evidence="1">Dsil-2018</strain>
    </source>
</reference>
<dbReference type="Proteomes" id="UP000821865">
    <property type="component" value="Chromosome 10"/>
</dbReference>
<accession>A0ACB8DMU0</accession>
<sequence>MSSHKTVKLGPHVSARQRELLVAFMEGHPFLVRAACALDREVTAVRKQALWSELAALLNAEGPAVKTAEQWQGYWRKEIFLSRKDAATASASQSGTGGGHLPGLRGRIIQLVGTSTATGRSTRVSDRETLLQRVADDYARSVAQSAETNELLRGILCGVDHLAAAVERQSQQLAETLQPVGQLSQLLGLLMQQAVAARQQQQH</sequence>
<name>A0ACB8DMU0_DERSI</name>
<proteinExistence type="predicted"/>
<comment type="caution">
    <text evidence="1">The sequence shown here is derived from an EMBL/GenBank/DDBJ whole genome shotgun (WGS) entry which is preliminary data.</text>
</comment>
<keyword evidence="2" id="KW-1185">Reference proteome</keyword>